<reference evidence="2 3" key="1">
    <citation type="submission" date="2017-01" db="EMBL/GenBank/DDBJ databases">
        <authorList>
            <person name="Mah S.A."/>
            <person name="Swanson W.J."/>
            <person name="Moy G.W."/>
            <person name="Vacquier V.D."/>
        </authorList>
    </citation>
    <scope>NUCLEOTIDE SEQUENCE [LARGE SCALE GENOMIC DNA]</scope>
    <source>
        <strain evidence="2 3">CPCC 203464</strain>
    </source>
</reference>
<dbReference type="InterPro" id="IPR051043">
    <property type="entry name" value="Sulfatase_Mod_Factor_Kinase"/>
</dbReference>
<dbReference type="InterPro" id="IPR016187">
    <property type="entry name" value="CTDL_fold"/>
</dbReference>
<dbReference type="Proteomes" id="UP000186218">
    <property type="component" value="Unassembled WGS sequence"/>
</dbReference>
<evidence type="ECO:0000259" key="1">
    <source>
        <dbReference type="Pfam" id="PF03781"/>
    </source>
</evidence>
<dbReference type="Gene3D" id="3.90.1580.10">
    <property type="entry name" value="paralog of FGE (formylglycine-generating enzyme)"/>
    <property type="match status" value="1"/>
</dbReference>
<proteinExistence type="predicted"/>
<sequence length="300" mass="32643">MTGPHRVEQVKVPAGEFAMGDHHGDGYPADGEKPVHPVRLSAFQIDAVTVTNAAFAEFVDSTGYRTTAEEAGASAVFQGLVADDADVVGRSSGASWWVAVRGADWAHPFGGTASLEGLEDHPVVHVSWYDASAYCRWANRTLPTEAQWERAARGSLTGARYPWGDTLLDPEGRWRCNIWQGDFPTVNTVDDGYAGTAPVRTYAPNDVGLWQPTGNVWEWCADFFDARWYRNADQLDPIGPVRGRRRVLRGGSYLCHDSYCNRYRVAARSANTPESSMGNAGFRTVAVSPTGRSVTDGAGV</sequence>
<evidence type="ECO:0000313" key="2">
    <source>
        <dbReference type="EMBL" id="SIR78284.1"/>
    </source>
</evidence>
<dbReference type="GO" id="GO:0120147">
    <property type="term" value="F:formylglycine-generating oxidase activity"/>
    <property type="evidence" value="ECO:0007669"/>
    <property type="project" value="TreeGrafter"/>
</dbReference>
<organism evidence="2 3">
    <name type="scientific">Williamsia sterculiae</name>
    <dbReference type="NCBI Taxonomy" id="1344003"/>
    <lineage>
        <taxon>Bacteria</taxon>
        <taxon>Bacillati</taxon>
        <taxon>Actinomycetota</taxon>
        <taxon>Actinomycetes</taxon>
        <taxon>Mycobacteriales</taxon>
        <taxon>Nocardiaceae</taxon>
        <taxon>Williamsia</taxon>
    </lineage>
</organism>
<protein>
    <submittedName>
        <fullName evidence="2">Formylglycine-generating enzyme, required for sulfatase activity, contains SUMF1/FGE domain</fullName>
    </submittedName>
</protein>
<accession>A0A1N7DR44</accession>
<dbReference type="AlphaFoldDB" id="A0A1N7DR44"/>
<gene>
    <name evidence="2" type="ORF">SAMN05445060_0835</name>
</gene>
<dbReference type="InterPro" id="IPR042095">
    <property type="entry name" value="SUMF_sf"/>
</dbReference>
<keyword evidence="3" id="KW-1185">Reference proteome</keyword>
<dbReference type="PANTHER" id="PTHR23150">
    <property type="entry name" value="SULFATASE MODIFYING FACTOR 1, 2"/>
    <property type="match status" value="1"/>
</dbReference>
<dbReference type="EMBL" id="FTNT01000002">
    <property type="protein sequence ID" value="SIR78284.1"/>
    <property type="molecule type" value="Genomic_DNA"/>
</dbReference>
<name>A0A1N7DR44_9NOCA</name>
<dbReference type="Pfam" id="PF03781">
    <property type="entry name" value="FGE-sulfatase"/>
    <property type="match status" value="1"/>
</dbReference>
<evidence type="ECO:0000313" key="3">
    <source>
        <dbReference type="Proteomes" id="UP000186218"/>
    </source>
</evidence>
<dbReference type="STRING" id="1344003.SAMN05445060_0835"/>
<dbReference type="InterPro" id="IPR005532">
    <property type="entry name" value="SUMF_dom"/>
</dbReference>
<feature type="domain" description="Sulfatase-modifying factor enzyme-like" evidence="1">
    <location>
        <begin position="8"/>
        <end position="285"/>
    </location>
</feature>
<dbReference type="PANTHER" id="PTHR23150:SF19">
    <property type="entry name" value="FORMYLGLYCINE-GENERATING ENZYME"/>
    <property type="match status" value="1"/>
</dbReference>
<dbReference type="SUPFAM" id="SSF56436">
    <property type="entry name" value="C-type lectin-like"/>
    <property type="match status" value="1"/>
</dbReference>